<dbReference type="InterPro" id="IPR005149">
    <property type="entry name" value="Tscrpt_reg_PadR_N"/>
</dbReference>
<evidence type="ECO:0000259" key="2">
    <source>
        <dbReference type="Pfam" id="PF10400"/>
    </source>
</evidence>
<keyword evidence="3" id="KW-0238">DNA-binding</keyword>
<dbReference type="Pfam" id="PF10400">
    <property type="entry name" value="Vir_act_alpha_C"/>
    <property type="match status" value="1"/>
</dbReference>
<accession>A0A7W5V0V2</accession>
<dbReference type="SUPFAM" id="SSF46785">
    <property type="entry name" value="Winged helix' DNA-binding domain"/>
    <property type="match status" value="1"/>
</dbReference>
<dbReference type="PANTHER" id="PTHR43252">
    <property type="entry name" value="TRANSCRIPTIONAL REGULATOR YQJI"/>
    <property type="match status" value="1"/>
</dbReference>
<dbReference type="EMBL" id="JACIBV010000001">
    <property type="protein sequence ID" value="MBB3725576.1"/>
    <property type="molecule type" value="Genomic_DNA"/>
</dbReference>
<keyword evidence="4" id="KW-1185">Reference proteome</keyword>
<organism evidence="3 4">
    <name type="scientific">Nonomuraea dietziae</name>
    <dbReference type="NCBI Taxonomy" id="65515"/>
    <lineage>
        <taxon>Bacteria</taxon>
        <taxon>Bacillati</taxon>
        <taxon>Actinomycetota</taxon>
        <taxon>Actinomycetes</taxon>
        <taxon>Streptosporangiales</taxon>
        <taxon>Streptosporangiaceae</taxon>
        <taxon>Nonomuraea</taxon>
    </lineage>
</organism>
<comment type="caution">
    <text evidence="3">The sequence shown here is derived from an EMBL/GenBank/DDBJ whole genome shotgun (WGS) entry which is preliminary data.</text>
</comment>
<protein>
    <submittedName>
        <fullName evidence="3">DNA-binding PadR family transcriptional regulator</fullName>
    </submittedName>
</protein>
<feature type="domain" description="Transcription regulator PadR N-terminal" evidence="1">
    <location>
        <begin position="7"/>
        <end position="80"/>
    </location>
</feature>
<evidence type="ECO:0000259" key="1">
    <source>
        <dbReference type="Pfam" id="PF03551"/>
    </source>
</evidence>
<evidence type="ECO:0000313" key="3">
    <source>
        <dbReference type="EMBL" id="MBB3725576.1"/>
    </source>
</evidence>
<sequence>MALRHAVLAAMLDGEFTGYQLAKIFDVGVSNFWYASPQQLYTELAKLEKAGMISGQQVIQLDRPNKRVFTVTEAGLEELAAFAAATSKPLSMRDDLAVKVQAVDHLDPAPVLAQLDERAVEAAAKLALFEQGMRRLRGGLDEEEFLRTSPRVGPYLTYLAGCRLEREMRDWCLSTAALLRSRMVSHSEEER</sequence>
<dbReference type="RefSeq" id="WP_183645109.1">
    <property type="nucleotide sequence ID" value="NZ_JACIBV010000001.1"/>
</dbReference>
<reference evidence="3 4" key="1">
    <citation type="submission" date="2020-08" db="EMBL/GenBank/DDBJ databases">
        <title>Sequencing the genomes of 1000 actinobacteria strains.</title>
        <authorList>
            <person name="Klenk H.-P."/>
        </authorList>
    </citation>
    <scope>NUCLEOTIDE SEQUENCE [LARGE SCALE GENOMIC DNA]</scope>
    <source>
        <strain evidence="3 4">DSM 44320</strain>
    </source>
</reference>
<dbReference type="Proteomes" id="UP000579945">
    <property type="component" value="Unassembled WGS sequence"/>
</dbReference>
<name>A0A7W5V0V2_9ACTN</name>
<dbReference type="Gene3D" id="6.10.140.190">
    <property type="match status" value="1"/>
</dbReference>
<dbReference type="GO" id="GO:0003677">
    <property type="term" value="F:DNA binding"/>
    <property type="evidence" value="ECO:0007669"/>
    <property type="project" value="UniProtKB-KW"/>
</dbReference>
<feature type="domain" description="Transcription regulator PadR C-terminal" evidence="2">
    <location>
        <begin position="92"/>
        <end position="179"/>
    </location>
</feature>
<dbReference type="Pfam" id="PF03551">
    <property type="entry name" value="PadR"/>
    <property type="match status" value="1"/>
</dbReference>
<proteinExistence type="predicted"/>
<dbReference type="InterPro" id="IPR036390">
    <property type="entry name" value="WH_DNA-bd_sf"/>
</dbReference>
<evidence type="ECO:0000313" key="4">
    <source>
        <dbReference type="Proteomes" id="UP000579945"/>
    </source>
</evidence>
<dbReference type="GeneID" id="95387998"/>
<dbReference type="InterPro" id="IPR036388">
    <property type="entry name" value="WH-like_DNA-bd_sf"/>
</dbReference>
<dbReference type="AlphaFoldDB" id="A0A7W5V0V2"/>
<dbReference type="PANTHER" id="PTHR43252:SF4">
    <property type="entry name" value="TRANSCRIPTIONAL REGULATORY PROTEIN"/>
    <property type="match status" value="1"/>
</dbReference>
<dbReference type="InterPro" id="IPR018309">
    <property type="entry name" value="Tscrpt_reg_PadR_C"/>
</dbReference>
<dbReference type="Gene3D" id="1.10.10.10">
    <property type="entry name" value="Winged helix-like DNA-binding domain superfamily/Winged helix DNA-binding domain"/>
    <property type="match status" value="1"/>
</dbReference>
<gene>
    <name evidence="3" type="ORF">FHR33_001436</name>
</gene>